<evidence type="ECO:0000313" key="2">
    <source>
        <dbReference type="EMBL" id="ELU12378.1"/>
    </source>
</evidence>
<evidence type="ECO:0000313" key="4">
    <source>
        <dbReference type="Proteomes" id="UP000014760"/>
    </source>
</evidence>
<protein>
    <submittedName>
        <fullName evidence="2 3">Uncharacterized protein</fullName>
    </submittedName>
</protein>
<dbReference type="EMBL" id="AMQN01005414">
    <property type="status" value="NOT_ANNOTATED_CDS"/>
    <property type="molecule type" value="Genomic_DNA"/>
</dbReference>
<dbReference type="EMBL" id="AMQN01005415">
    <property type="status" value="NOT_ANNOTATED_CDS"/>
    <property type="molecule type" value="Genomic_DNA"/>
</dbReference>
<reference evidence="4" key="1">
    <citation type="submission" date="2012-12" db="EMBL/GenBank/DDBJ databases">
        <authorList>
            <person name="Hellsten U."/>
            <person name="Grimwood J."/>
            <person name="Chapman J.A."/>
            <person name="Shapiro H."/>
            <person name="Aerts A."/>
            <person name="Otillar R.P."/>
            <person name="Terry A.Y."/>
            <person name="Boore J.L."/>
            <person name="Simakov O."/>
            <person name="Marletaz F."/>
            <person name="Cho S.-J."/>
            <person name="Edsinger-Gonzales E."/>
            <person name="Havlak P."/>
            <person name="Kuo D.-H."/>
            <person name="Larsson T."/>
            <person name="Lv J."/>
            <person name="Arendt D."/>
            <person name="Savage R."/>
            <person name="Osoegawa K."/>
            <person name="de Jong P."/>
            <person name="Lindberg D.R."/>
            <person name="Seaver E.C."/>
            <person name="Weisblat D.A."/>
            <person name="Putnam N.H."/>
            <person name="Grigoriev I.V."/>
            <person name="Rokhsar D.S."/>
        </authorList>
    </citation>
    <scope>NUCLEOTIDE SEQUENCE</scope>
    <source>
        <strain evidence="4">I ESC-2004</strain>
    </source>
</reference>
<dbReference type="HOGENOM" id="CLU_1614948_0_0_1"/>
<dbReference type="EnsemblMetazoa" id="CapteT212088">
    <property type="protein sequence ID" value="CapteP212088"/>
    <property type="gene ID" value="CapteG212088"/>
</dbReference>
<dbReference type="AlphaFoldDB" id="R7V0L0"/>
<feature type="compositionally biased region" description="Basic and acidic residues" evidence="1">
    <location>
        <begin position="21"/>
        <end position="30"/>
    </location>
</feature>
<reference evidence="3" key="3">
    <citation type="submission" date="2015-06" db="UniProtKB">
        <authorList>
            <consortium name="EnsemblMetazoa"/>
        </authorList>
    </citation>
    <scope>IDENTIFICATION</scope>
</reference>
<keyword evidence="4" id="KW-1185">Reference proteome</keyword>
<evidence type="ECO:0000256" key="1">
    <source>
        <dbReference type="SAM" id="MobiDB-lite"/>
    </source>
</evidence>
<dbReference type="OrthoDB" id="10637677at2759"/>
<dbReference type="Proteomes" id="UP000014760">
    <property type="component" value="Unassembled WGS sequence"/>
</dbReference>
<accession>R7V0L0</accession>
<feature type="compositionally biased region" description="Basic and acidic residues" evidence="1">
    <location>
        <begin position="55"/>
        <end position="69"/>
    </location>
</feature>
<evidence type="ECO:0000313" key="3">
    <source>
        <dbReference type="EnsemblMetazoa" id="CapteP212088"/>
    </source>
</evidence>
<feature type="non-terminal residue" evidence="2">
    <location>
        <position position="165"/>
    </location>
</feature>
<feature type="region of interest" description="Disordered" evidence="1">
    <location>
        <begin position="1"/>
        <end position="102"/>
    </location>
</feature>
<name>R7V0L0_CAPTE</name>
<proteinExistence type="predicted"/>
<sequence length="165" mass="17836">MDAKPPLGNVRSPGISPSKVKVREDRDKSSVSRIKKLKRRISASFGRLSISKDGGSPHRELERSSDDHLPSTNGHHGLRPSPPVFFSLNGTPDHKPLPHPLHVMPFHMTQSVDETAYCSSNSESRNGAVEDSGGKPTTPVKRHFSTGDMLAATDTPEATPPCLVA</sequence>
<feature type="region of interest" description="Disordered" evidence="1">
    <location>
        <begin position="117"/>
        <end position="165"/>
    </location>
</feature>
<reference evidence="2 4" key="2">
    <citation type="journal article" date="2013" name="Nature">
        <title>Insights into bilaterian evolution from three spiralian genomes.</title>
        <authorList>
            <person name="Simakov O."/>
            <person name="Marletaz F."/>
            <person name="Cho S.J."/>
            <person name="Edsinger-Gonzales E."/>
            <person name="Havlak P."/>
            <person name="Hellsten U."/>
            <person name="Kuo D.H."/>
            <person name="Larsson T."/>
            <person name="Lv J."/>
            <person name="Arendt D."/>
            <person name="Savage R."/>
            <person name="Osoegawa K."/>
            <person name="de Jong P."/>
            <person name="Grimwood J."/>
            <person name="Chapman J.A."/>
            <person name="Shapiro H."/>
            <person name="Aerts A."/>
            <person name="Otillar R.P."/>
            <person name="Terry A.Y."/>
            <person name="Boore J.L."/>
            <person name="Grigoriev I.V."/>
            <person name="Lindberg D.R."/>
            <person name="Seaver E.C."/>
            <person name="Weisblat D.A."/>
            <person name="Putnam N.H."/>
            <person name="Rokhsar D.S."/>
        </authorList>
    </citation>
    <scope>NUCLEOTIDE SEQUENCE</scope>
    <source>
        <strain evidence="2 4">I ESC-2004</strain>
    </source>
</reference>
<gene>
    <name evidence="2" type="ORF">CAPTEDRAFT_212088</name>
</gene>
<dbReference type="EMBL" id="KB296008">
    <property type="protein sequence ID" value="ELU12378.1"/>
    <property type="molecule type" value="Genomic_DNA"/>
</dbReference>
<organism evidence="2">
    <name type="scientific">Capitella teleta</name>
    <name type="common">Polychaete worm</name>
    <dbReference type="NCBI Taxonomy" id="283909"/>
    <lineage>
        <taxon>Eukaryota</taxon>
        <taxon>Metazoa</taxon>
        <taxon>Spiralia</taxon>
        <taxon>Lophotrochozoa</taxon>
        <taxon>Annelida</taxon>
        <taxon>Polychaeta</taxon>
        <taxon>Sedentaria</taxon>
        <taxon>Scolecida</taxon>
        <taxon>Capitellidae</taxon>
        <taxon>Capitella</taxon>
    </lineage>
</organism>